<dbReference type="Gene3D" id="1.10.1040.10">
    <property type="entry name" value="N-(1-d-carboxylethyl)-l-norvaline Dehydrogenase, domain 2"/>
    <property type="match status" value="1"/>
</dbReference>
<evidence type="ECO:0000259" key="9">
    <source>
        <dbReference type="Pfam" id="PF03446"/>
    </source>
</evidence>
<dbReference type="AlphaFoldDB" id="A0AAE0WUX0"/>
<evidence type="ECO:0000256" key="4">
    <source>
        <dbReference type="ARBA" id="ARBA00022456"/>
    </source>
</evidence>
<evidence type="ECO:0000256" key="6">
    <source>
        <dbReference type="ARBA" id="ARBA00023027"/>
    </source>
</evidence>
<dbReference type="InterPro" id="IPR015815">
    <property type="entry name" value="HIBADH-related"/>
</dbReference>
<evidence type="ECO:0000313" key="12">
    <source>
        <dbReference type="Proteomes" id="UP001274830"/>
    </source>
</evidence>
<keyword evidence="5" id="KW-0560">Oxidoreductase</keyword>
<evidence type="ECO:0000256" key="5">
    <source>
        <dbReference type="ARBA" id="ARBA00023002"/>
    </source>
</evidence>
<dbReference type="GO" id="GO:0009083">
    <property type="term" value="P:branched-chain amino acid catabolic process"/>
    <property type="evidence" value="ECO:0007669"/>
    <property type="project" value="UniProtKB-KW"/>
</dbReference>
<dbReference type="PANTHER" id="PTHR22981">
    <property type="entry name" value="3-HYDROXYISOBUTYRATE DEHYDROGENASE-RELATED"/>
    <property type="match status" value="1"/>
</dbReference>
<dbReference type="PIRSF" id="PIRSF000103">
    <property type="entry name" value="HIBADH"/>
    <property type="match status" value="1"/>
</dbReference>
<dbReference type="PANTHER" id="PTHR22981:SF7">
    <property type="entry name" value="3-HYDROXYISOBUTYRATE DEHYDROGENASE, MITOCHONDRIAL"/>
    <property type="match status" value="1"/>
</dbReference>
<evidence type="ECO:0000256" key="8">
    <source>
        <dbReference type="PIRSR" id="PIRSR000103-1"/>
    </source>
</evidence>
<sequence length="323" mass="34267">MATTHANGATEDVKTVGYIGLGNAGYPLASTLSRAGYKLIVRDADDARTKNFATGHNNAIVASADDVQAFKDVDVLVTMLPNGEIVREVLLDSKTGLAKHLKDRAIIVDTSSSSPFHTRETAELLSGVNSTLTIIDSPITQAYQHALAKGDATLMVGCSNPVALEKVMPMLKTMGRHVHVMGELGAGHAMKTLNNYTSAASILGLCDALIAGQKFGLEPEKMVEVMNVGTGVNFSTKESFRTDGLTRRFQSGYQLSLLLKDMKIAKSVIEAMEVPSSLAGLIVDELSSADAIAGPGADHTQVIQGWEKKTGVQLKRSELPADA</sequence>
<dbReference type="InterPro" id="IPR029154">
    <property type="entry name" value="HIBADH-like_NADP-bd"/>
</dbReference>
<reference evidence="11" key="1">
    <citation type="submission" date="2023-07" db="EMBL/GenBank/DDBJ databases">
        <title>Black Yeasts Isolated from many extreme environments.</title>
        <authorList>
            <person name="Coleine C."/>
            <person name="Stajich J.E."/>
            <person name="Selbmann L."/>
        </authorList>
    </citation>
    <scope>NUCLEOTIDE SEQUENCE</scope>
    <source>
        <strain evidence="11">CCFEE 5485</strain>
    </source>
</reference>
<dbReference type="GO" id="GO:0051287">
    <property type="term" value="F:NAD binding"/>
    <property type="evidence" value="ECO:0007669"/>
    <property type="project" value="InterPro"/>
</dbReference>
<dbReference type="Pfam" id="PF14833">
    <property type="entry name" value="NAD_binding_11"/>
    <property type="match status" value="1"/>
</dbReference>
<keyword evidence="4" id="KW-0101">Branched-chain amino acid catabolism</keyword>
<dbReference type="InterPro" id="IPR006115">
    <property type="entry name" value="6PGDH_NADP-bd"/>
</dbReference>
<name>A0AAE0WUX0_9PEZI</name>
<evidence type="ECO:0000259" key="10">
    <source>
        <dbReference type="Pfam" id="PF14833"/>
    </source>
</evidence>
<evidence type="ECO:0000256" key="1">
    <source>
        <dbReference type="ARBA" id="ARBA00005109"/>
    </source>
</evidence>
<dbReference type="GO" id="GO:0050661">
    <property type="term" value="F:NADP binding"/>
    <property type="evidence" value="ECO:0007669"/>
    <property type="project" value="InterPro"/>
</dbReference>
<evidence type="ECO:0000256" key="2">
    <source>
        <dbReference type="ARBA" id="ARBA00006013"/>
    </source>
</evidence>
<dbReference type="Gene3D" id="3.40.50.720">
    <property type="entry name" value="NAD(P)-binding Rossmann-like Domain"/>
    <property type="match status" value="1"/>
</dbReference>
<proteinExistence type="inferred from homology"/>
<dbReference type="InterPro" id="IPR008927">
    <property type="entry name" value="6-PGluconate_DH-like_C_sf"/>
</dbReference>
<protein>
    <recommendedName>
        <fullName evidence="3">3-hydroxyisobutyrate dehydrogenase</fullName>
        <ecNumber evidence="3">1.1.1.31</ecNumber>
    </recommendedName>
</protein>
<dbReference type="InterPro" id="IPR013328">
    <property type="entry name" value="6PGD_dom2"/>
</dbReference>
<dbReference type="SUPFAM" id="SSF51735">
    <property type="entry name" value="NAD(P)-binding Rossmann-fold domains"/>
    <property type="match status" value="1"/>
</dbReference>
<comment type="similarity">
    <text evidence="2">Belongs to the HIBADH-related family. 3-hydroxyisobutyrate dehydrogenase subfamily.</text>
</comment>
<evidence type="ECO:0000313" key="11">
    <source>
        <dbReference type="EMBL" id="KAK3678712.1"/>
    </source>
</evidence>
<feature type="active site" evidence="8">
    <location>
        <position position="191"/>
    </location>
</feature>
<dbReference type="GO" id="GO:0008442">
    <property type="term" value="F:3-hydroxyisobutyrate dehydrogenase activity"/>
    <property type="evidence" value="ECO:0007669"/>
    <property type="project" value="UniProtKB-EC"/>
</dbReference>
<evidence type="ECO:0000256" key="3">
    <source>
        <dbReference type="ARBA" id="ARBA00012991"/>
    </source>
</evidence>
<comment type="pathway">
    <text evidence="1">Amino-acid degradation; L-valine degradation.</text>
</comment>
<keyword evidence="12" id="KW-1185">Reference proteome</keyword>
<dbReference type="SUPFAM" id="SSF48179">
    <property type="entry name" value="6-phosphogluconate dehydrogenase C-terminal domain-like"/>
    <property type="match status" value="1"/>
</dbReference>
<comment type="catalytic activity">
    <reaction evidence="7">
        <text>3-hydroxy-2-methylpropanoate + NAD(+) = 2-methyl-3-oxopropanoate + NADH + H(+)</text>
        <dbReference type="Rhea" id="RHEA:17681"/>
        <dbReference type="ChEBI" id="CHEBI:11805"/>
        <dbReference type="ChEBI" id="CHEBI:15378"/>
        <dbReference type="ChEBI" id="CHEBI:57540"/>
        <dbReference type="ChEBI" id="CHEBI:57700"/>
        <dbReference type="ChEBI" id="CHEBI:57945"/>
        <dbReference type="EC" id="1.1.1.31"/>
    </reaction>
</comment>
<organism evidence="11 12">
    <name type="scientific">Recurvomyces mirabilis</name>
    <dbReference type="NCBI Taxonomy" id="574656"/>
    <lineage>
        <taxon>Eukaryota</taxon>
        <taxon>Fungi</taxon>
        <taxon>Dikarya</taxon>
        <taxon>Ascomycota</taxon>
        <taxon>Pezizomycotina</taxon>
        <taxon>Dothideomycetes</taxon>
        <taxon>Dothideomycetidae</taxon>
        <taxon>Mycosphaerellales</taxon>
        <taxon>Teratosphaeriaceae</taxon>
        <taxon>Recurvomyces</taxon>
    </lineage>
</organism>
<dbReference type="EC" id="1.1.1.31" evidence="3"/>
<accession>A0AAE0WUX0</accession>
<evidence type="ECO:0000256" key="7">
    <source>
        <dbReference type="ARBA" id="ARBA00049197"/>
    </source>
</evidence>
<gene>
    <name evidence="11" type="ORF">LTR78_001165</name>
</gene>
<keyword evidence="6" id="KW-0520">NAD</keyword>
<dbReference type="EMBL" id="JAUTXT010000003">
    <property type="protein sequence ID" value="KAK3678712.1"/>
    <property type="molecule type" value="Genomic_DNA"/>
</dbReference>
<comment type="caution">
    <text evidence="11">The sequence shown here is derived from an EMBL/GenBank/DDBJ whole genome shotgun (WGS) entry which is preliminary data.</text>
</comment>
<feature type="domain" description="6-phosphogluconate dehydrogenase NADP-binding" evidence="9">
    <location>
        <begin position="15"/>
        <end position="182"/>
    </location>
</feature>
<feature type="domain" description="3-hydroxyisobutyrate dehydrogenase-like NAD-binding" evidence="10">
    <location>
        <begin position="185"/>
        <end position="304"/>
    </location>
</feature>
<dbReference type="Proteomes" id="UP001274830">
    <property type="component" value="Unassembled WGS sequence"/>
</dbReference>
<dbReference type="Pfam" id="PF03446">
    <property type="entry name" value="NAD_binding_2"/>
    <property type="match status" value="1"/>
</dbReference>
<dbReference type="InterPro" id="IPR036291">
    <property type="entry name" value="NAD(P)-bd_dom_sf"/>
</dbReference>